<organism evidence="2 3">
    <name type="scientific">Stachybotrys chartarum (strain CBS 109288 / IBT 7711)</name>
    <name type="common">Toxic black mold</name>
    <name type="synonym">Stilbospora chartarum</name>
    <dbReference type="NCBI Taxonomy" id="1280523"/>
    <lineage>
        <taxon>Eukaryota</taxon>
        <taxon>Fungi</taxon>
        <taxon>Dikarya</taxon>
        <taxon>Ascomycota</taxon>
        <taxon>Pezizomycotina</taxon>
        <taxon>Sordariomycetes</taxon>
        <taxon>Hypocreomycetidae</taxon>
        <taxon>Hypocreales</taxon>
        <taxon>Stachybotryaceae</taxon>
        <taxon>Stachybotrys</taxon>
    </lineage>
</organism>
<dbReference type="HOGENOM" id="CLU_1391040_0_0_1"/>
<gene>
    <name evidence="2" type="ORF">S7711_10974</name>
</gene>
<dbReference type="EMBL" id="KL648298">
    <property type="protein sequence ID" value="KEY71404.1"/>
    <property type="molecule type" value="Genomic_DNA"/>
</dbReference>
<protein>
    <submittedName>
        <fullName evidence="2">Uncharacterized protein</fullName>
    </submittedName>
</protein>
<feature type="compositionally biased region" description="Polar residues" evidence="1">
    <location>
        <begin position="44"/>
        <end position="54"/>
    </location>
</feature>
<evidence type="ECO:0000313" key="2">
    <source>
        <dbReference type="EMBL" id="KEY71404.1"/>
    </source>
</evidence>
<feature type="region of interest" description="Disordered" evidence="1">
    <location>
        <begin position="115"/>
        <end position="144"/>
    </location>
</feature>
<evidence type="ECO:0000256" key="1">
    <source>
        <dbReference type="SAM" id="MobiDB-lite"/>
    </source>
</evidence>
<feature type="compositionally biased region" description="Polar residues" evidence="1">
    <location>
        <begin position="125"/>
        <end position="134"/>
    </location>
</feature>
<keyword evidence="3" id="KW-1185">Reference proteome</keyword>
<name>A0A084B1H5_STACB</name>
<reference evidence="2 3" key="1">
    <citation type="journal article" date="2014" name="BMC Genomics">
        <title>Comparative genome sequencing reveals chemotype-specific gene clusters in the toxigenic black mold Stachybotrys.</title>
        <authorList>
            <person name="Semeiks J."/>
            <person name="Borek D."/>
            <person name="Otwinowski Z."/>
            <person name="Grishin N.V."/>
        </authorList>
    </citation>
    <scope>NUCLEOTIDE SEQUENCE [LARGE SCALE GENOMIC DNA]</scope>
    <source>
        <strain evidence="3">CBS 109288 / IBT 7711</strain>
    </source>
</reference>
<dbReference type="AlphaFoldDB" id="A0A084B1H5"/>
<accession>A0A084B1H5</accession>
<feature type="region of interest" description="Disordered" evidence="1">
    <location>
        <begin position="38"/>
        <end position="84"/>
    </location>
</feature>
<sequence length="196" mass="21744">MATASFSSSVLEQGRLASRHPHGFLAVDFEAFATSRLEGPGSERISNATANSGDWDSGPGERQSGKRVKGSDLQGKPLGNRRYPSLGWNPRCMSPCTLCGRRSGVRATMLLRFKPSNARPARSSPIFTPHSQPKPSKRASRDAQSVCANASHSKLCYVGEDARRPQPKSWRWRVRRKRLPFLGLIRPLYRKMAPAR</sequence>
<evidence type="ECO:0000313" key="3">
    <source>
        <dbReference type="Proteomes" id="UP000028045"/>
    </source>
</evidence>
<dbReference type="Proteomes" id="UP000028045">
    <property type="component" value="Unassembled WGS sequence"/>
</dbReference>
<proteinExistence type="predicted"/>